<dbReference type="PROSITE" id="PS50280">
    <property type="entry name" value="SET"/>
    <property type="match status" value="1"/>
</dbReference>
<proteinExistence type="predicted"/>
<feature type="domain" description="MYND-type" evidence="9">
    <location>
        <begin position="253"/>
        <end position="293"/>
    </location>
</feature>
<dbReference type="AlphaFoldDB" id="A0A834RH11"/>
<keyword evidence="3" id="KW-0949">S-adenosyl-L-methionine</keyword>
<evidence type="ECO:0000313" key="11">
    <source>
        <dbReference type="EnsemblMetazoa" id="KAF7495830.1"/>
    </source>
</evidence>
<dbReference type="InterPro" id="IPR052097">
    <property type="entry name" value="SET-MYND_domain_protein"/>
</dbReference>
<dbReference type="InterPro" id="IPR002893">
    <property type="entry name" value="Znf_MYND"/>
</dbReference>
<evidence type="ECO:0000256" key="2">
    <source>
        <dbReference type="ARBA" id="ARBA00022679"/>
    </source>
</evidence>
<evidence type="ECO:0000313" key="12">
    <source>
        <dbReference type="Proteomes" id="UP000070412"/>
    </source>
</evidence>
<dbReference type="Gene3D" id="1.10.220.160">
    <property type="match status" value="1"/>
</dbReference>
<dbReference type="Gene3D" id="6.10.140.2220">
    <property type="match status" value="1"/>
</dbReference>
<evidence type="ECO:0000256" key="7">
    <source>
        <dbReference type="PROSITE-ProRule" id="PRU00134"/>
    </source>
</evidence>
<dbReference type="EnsemblMetazoa" id="SSS_4638s_mrna">
    <property type="protein sequence ID" value="KAF7495830.1"/>
    <property type="gene ID" value="SSS_4638"/>
</dbReference>
<dbReference type="GO" id="GO:0005737">
    <property type="term" value="C:cytoplasm"/>
    <property type="evidence" value="ECO:0007669"/>
    <property type="project" value="TreeGrafter"/>
</dbReference>
<dbReference type="EMBL" id="WVUK01000044">
    <property type="protein sequence ID" value="KAF7495830.1"/>
    <property type="molecule type" value="Genomic_DNA"/>
</dbReference>
<dbReference type="GO" id="GO:0008276">
    <property type="term" value="F:protein methyltransferase activity"/>
    <property type="evidence" value="ECO:0007669"/>
    <property type="project" value="UniProtKB-ARBA"/>
</dbReference>
<evidence type="ECO:0000259" key="8">
    <source>
        <dbReference type="PROSITE" id="PS50280"/>
    </source>
</evidence>
<keyword evidence="4" id="KW-0479">Metal-binding</keyword>
<feature type="domain" description="SET" evidence="8">
    <location>
        <begin position="199"/>
        <end position="488"/>
    </location>
</feature>
<evidence type="ECO:0000256" key="1">
    <source>
        <dbReference type="ARBA" id="ARBA00022603"/>
    </source>
</evidence>
<keyword evidence="6" id="KW-0862">Zinc</keyword>
<dbReference type="PANTHER" id="PTHR46165:SF2">
    <property type="entry name" value="SET AND MYND DOMAIN-CONTAINING PROTEIN 4"/>
    <property type="match status" value="1"/>
</dbReference>
<evidence type="ECO:0000256" key="5">
    <source>
        <dbReference type="ARBA" id="ARBA00022771"/>
    </source>
</evidence>
<organism evidence="10">
    <name type="scientific">Sarcoptes scabiei</name>
    <name type="common">Itch mite</name>
    <name type="synonym">Acarus scabiei</name>
    <dbReference type="NCBI Taxonomy" id="52283"/>
    <lineage>
        <taxon>Eukaryota</taxon>
        <taxon>Metazoa</taxon>
        <taxon>Ecdysozoa</taxon>
        <taxon>Arthropoda</taxon>
        <taxon>Chelicerata</taxon>
        <taxon>Arachnida</taxon>
        <taxon>Acari</taxon>
        <taxon>Acariformes</taxon>
        <taxon>Sarcoptiformes</taxon>
        <taxon>Astigmata</taxon>
        <taxon>Psoroptidia</taxon>
        <taxon>Sarcoptoidea</taxon>
        <taxon>Sarcoptidae</taxon>
        <taxon>Sarcoptinae</taxon>
        <taxon>Sarcoptes</taxon>
    </lineage>
</organism>
<dbReference type="InterPro" id="IPR011990">
    <property type="entry name" value="TPR-like_helical_dom_sf"/>
</dbReference>
<dbReference type="GO" id="GO:0008270">
    <property type="term" value="F:zinc ion binding"/>
    <property type="evidence" value="ECO:0007669"/>
    <property type="project" value="UniProtKB-KW"/>
</dbReference>
<dbReference type="SUPFAM" id="SSF144232">
    <property type="entry name" value="HIT/MYND zinc finger-like"/>
    <property type="match status" value="1"/>
</dbReference>
<keyword evidence="5 7" id="KW-0863">Zinc-finger</keyword>
<dbReference type="OrthoDB" id="62495at2759"/>
<sequence length="689" mass="80236">MNFDWKSEVDLIRDNFSILINKYNNVDSIEISTIEKIYDNLSLYVDKNVLPQCLKISSKDAEVSRNSRLQGNKRFSEDEFQKSIESYYKALLHAPKDSKSLVLAYGNISANLFHQKKFKQSIFYIDLALKSSDSEEYCVDWRDKLKRRKHQCLIELRKCTNDRLSSIYFLKNGTSESNEDPLKNHEYRELEESENCDKFKIEIDSFTSKVRCHIYPKKGRGLVAVETIEPGETIIAERPYVKVLLKPFELLYCHFCLRCLSHVRLPCIECTNVFYCSSKCRQEAWTVFHEYECKFLPFLHEFGIGHLALRIFLIADWSEILDFNKNLDLNANVRADSNQFDLMKMQCDYRSLHSLIDNISDADFETFQSFLITSIMIAVLLEKMECLIKRYSGLKISTIQLIKTGLYNLFRIVSNASSISDLHSEVNSQNSSNILDCRVIAAAIYPSISLLNHNCNPNIVSLFKAGCINLIKAAKRIEPGEEIFNCYGIHFSDYNLEERQQMLQSQYRFRCECEVCCEEKDLQLKYPNLDSKASFIAHLSENLSEISAKSLEKIGSKLIQWNSEEICLRFKLRLSEIFDQISNVFYQTFGNVQRARFYRQFCADLKSKIYGDFSVQFLLETIKLCDLIFESYKTSKCSKNEMLSFIKKSVASLEVLINYSDSYNSIDLDEVPDYFETEIHRLNQRLNTV</sequence>
<keyword evidence="12" id="KW-1185">Reference proteome</keyword>
<dbReference type="GO" id="GO:0008757">
    <property type="term" value="F:S-adenosylmethionine-dependent methyltransferase activity"/>
    <property type="evidence" value="ECO:0007669"/>
    <property type="project" value="UniProtKB-ARBA"/>
</dbReference>
<evidence type="ECO:0000256" key="6">
    <source>
        <dbReference type="ARBA" id="ARBA00022833"/>
    </source>
</evidence>
<evidence type="ECO:0000313" key="10">
    <source>
        <dbReference type="EMBL" id="KAF7495830.1"/>
    </source>
</evidence>
<reference evidence="12" key="1">
    <citation type="journal article" date="2020" name="PLoS Negl. Trop. Dis.">
        <title>High-quality nuclear genome for Sarcoptes scabiei-A critical resource for a neglected parasite.</title>
        <authorList>
            <person name="Korhonen P.K."/>
            <person name="Gasser R.B."/>
            <person name="Ma G."/>
            <person name="Wang T."/>
            <person name="Stroehlein A.J."/>
            <person name="Young N.D."/>
            <person name="Ang C.S."/>
            <person name="Fernando D.D."/>
            <person name="Lu H.C."/>
            <person name="Taylor S."/>
            <person name="Reynolds S.L."/>
            <person name="Mofiz E."/>
            <person name="Najaraj S.H."/>
            <person name="Gowda H."/>
            <person name="Madugundu A."/>
            <person name="Renuse S."/>
            <person name="Holt D."/>
            <person name="Pandey A."/>
            <person name="Papenfuss A.T."/>
            <person name="Fischer K."/>
        </authorList>
    </citation>
    <scope>NUCLEOTIDE SEQUENCE [LARGE SCALE GENOMIC DNA]</scope>
</reference>
<keyword evidence="2" id="KW-0808">Transferase</keyword>
<dbReference type="Pfam" id="PF01753">
    <property type="entry name" value="zf-MYND"/>
    <property type="match status" value="1"/>
</dbReference>
<accession>A0A834RH11</accession>
<dbReference type="PROSITE" id="PS01360">
    <property type="entry name" value="ZF_MYND_1"/>
    <property type="match status" value="1"/>
</dbReference>
<dbReference type="Gene3D" id="2.170.270.10">
    <property type="entry name" value="SET domain"/>
    <property type="match status" value="1"/>
</dbReference>
<gene>
    <name evidence="10" type="ORF">SSS_4638</name>
</gene>
<dbReference type="Proteomes" id="UP000070412">
    <property type="component" value="Unassembled WGS sequence"/>
</dbReference>
<dbReference type="GO" id="GO:0008170">
    <property type="term" value="F:N-methyltransferase activity"/>
    <property type="evidence" value="ECO:0007669"/>
    <property type="project" value="UniProtKB-ARBA"/>
</dbReference>
<dbReference type="InterPro" id="IPR046341">
    <property type="entry name" value="SET_dom_sf"/>
</dbReference>
<name>A0A834RH11_SARSC</name>
<dbReference type="Gene3D" id="1.25.40.10">
    <property type="entry name" value="Tetratricopeptide repeat domain"/>
    <property type="match status" value="1"/>
</dbReference>
<dbReference type="GO" id="GO:0032259">
    <property type="term" value="P:methylation"/>
    <property type="evidence" value="ECO:0007669"/>
    <property type="project" value="UniProtKB-KW"/>
</dbReference>
<protein>
    <submittedName>
        <fullName evidence="10">SET and MYND domain-containing protein 4</fullName>
    </submittedName>
</protein>
<reference evidence="11" key="3">
    <citation type="submission" date="2022-06" db="UniProtKB">
        <authorList>
            <consortium name="EnsemblMetazoa"/>
        </authorList>
    </citation>
    <scope>IDENTIFICATION</scope>
</reference>
<keyword evidence="1" id="KW-0489">Methyltransferase</keyword>
<evidence type="ECO:0000256" key="4">
    <source>
        <dbReference type="ARBA" id="ARBA00022723"/>
    </source>
</evidence>
<dbReference type="SUPFAM" id="SSF82199">
    <property type="entry name" value="SET domain"/>
    <property type="match status" value="1"/>
</dbReference>
<dbReference type="SUPFAM" id="SSF48452">
    <property type="entry name" value="TPR-like"/>
    <property type="match status" value="1"/>
</dbReference>
<dbReference type="GO" id="GO:0042826">
    <property type="term" value="F:histone deacetylase binding"/>
    <property type="evidence" value="ECO:0007669"/>
    <property type="project" value="TreeGrafter"/>
</dbReference>
<dbReference type="Pfam" id="PF00856">
    <property type="entry name" value="SET"/>
    <property type="match status" value="1"/>
</dbReference>
<reference evidence="10" key="2">
    <citation type="submission" date="2020-01" db="EMBL/GenBank/DDBJ databases">
        <authorList>
            <person name="Korhonen P.K.K."/>
            <person name="Guangxu M.G."/>
            <person name="Wang T.W."/>
            <person name="Stroehlein A.J.S."/>
            <person name="Young N.D."/>
            <person name="Ang C.-S.A."/>
            <person name="Fernando D.W.F."/>
            <person name="Lu H.L."/>
            <person name="Taylor S.T."/>
            <person name="Ehtesham M.E.M."/>
            <person name="Najaraj S.H.N."/>
            <person name="Harsha G.H.G."/>
            <person name="Madugundu A.M."/>
            <person name="Renuse S.R."/>
            <person name="Holt D.H."/>
            <person name="Pandey A.P."/>
            <person name="Papenfuss A.P."/>
            <person name="Gasser R.B.G."/>
            <person name="Fischer K.F."/>
        </authorList>
    </citation>
    <scope>NUCLEOTIDE SEQUENCE</scope>
    <source>
        <strain evidence="10">SSS_KF_BRIS2020</strain>
    </source>
</reference>
<evidence type="ECO:0000256" key="3">
    <source>
        <dbReference type="ARBA" id="ARBA00022691"/>
    </source>
</evidence>
<dbReference type="PANTHER" id="PTHR46165">
    <property type="entry name" value="SET AND MYND DOMAIN-CONTAINING PROTEIN 4"/>
    <property type="match status" value="1"/>
</dbReference>
<dbReference type="GO" id="GO:0005634">
    <property type="term" value="C:nucleus"/>
    <property type="evidence" value="ECO:0007669"/>
    <property type="project" value="TreeGrafter"/>
</dbReference>
<dbReference type="InterPro" id="IPR001214">
    <property type="entry name" value="SET_dom"/>
</dbReference>
<evidence type="ECO:0000259" key="9">
    <source>
        <dbReference type="PROSITE" id="PS50865"/>
    </source>
</evidence>
<dbReference type="PROSITE" id="PS50865">
    <property type="entry name" value="ZF_MYND_2"/>
    <property type="match status" value="1"/>
</dbReference>